<protein>
    <submittedName>
        <fullName evidence="2">Uncharacterized protein</fullName>
    </submittedName>
</protein>
<reference evidence="3" key="1">
    <citation type="journal article" date="2019" name="Int. J. Syst. Evol. Microbiol.">
        <title>The Global Catalogue of Microorganisms (GCM) 10K type strain sequencing project: providing services to taxonomists for standard genome sequencing and annotation.</title>
        <authorList>
            <consortium name="The Broad Institute Genomics Platform"/>
            <consortium name="The Broad Institute Genome Sequencing Center for Infectious Disease"/>
            <person name="Wu L."/>
            <person name="Ma J."/>
        </authorList>
    </citation>
    <scope>NUCLEOTIDE SEQUENCE [LARGE SCALE GENOMIC DNA]</scope>
    <source>
        <strain evidence="3">YJ-61-S</strain>
    </source>
</reference>
<gene>
    <name evidence="2" type="ORF">ACFO3O_00405</name>
</gene>
<proteinExistence type="predicted"/>
<comment type="caution">
    <text evidence="2">The sequence shown here is derived from an EMBL/GenBank/DDBJ whole genome shotgun (WGS) entry which is preliminary data.</text>
</comment>
<keyword evidence="3" id="KW-1185">Reference proteome</keyword>
<dbReference type="RefSeq" id="WP_379976537.1">
    <property type="nucleotide sequence ID" value="NZ_JBHSFV010000001.1"/>
</dbReference>
<organism evidence="2 3">
    <name type="scientific">Dokdonia ponticola</name>
    <dbReference type="NCBI Taxonomy" id="2041041"/>
    <lineage>
        <taxon>Bacteria</taxon>
        <taxon>Pseudomonadati</taxon>
        <taxon>Bacteroidota</taxon>
        <taxon>Flavobacteriia</taxon>
        <taxon>Flavobacteriales</taxon>
        <taxon>Flavobacteriaceae</taxon>
        <taxon>Dokdonia</taxon>
    </lineage>
</organism>
<name>A0ABV9HQW0_9FLAO</name>
<evidence type="ECO:0000256" key="1">
    <source>
        <dbReference type="SAM" id="Phobius"/>
    </source>
</evidence>
<dbReference type="Proteomes" id="UP001596043">
    <property type="component" value="Unassembled WGS sequence"/>
</dbReference>
<evidence type="ECO:0000313" key="3">
    <source>
        <dbReference type="Proteomes" id="UP001596043"/>
    </source>
</evidence>
<feature type="transmembrane region" description="Helical" evidence="1">
    <location>
        <begin position="57"/>
        <end position="79"/>
    </location>
</feature>
<accession>A0ABV9HQW0</accession>
<feature type="transmembrane region" description="Helical" evidence="1">
    <location>
        <begin position="116"/>
        <end position="134"/>
    </location>
</feature>
<keyword evidence="1" id="KW-1133">Transmembrane helix</keyword>
<keyword evidence="1" id="KW-0472">Membrane</keyword>
<dbReference type="EMBL" id="JBHSFV010000001">
    <property type="protein sequence ID" value="MFC4632349.1"/>
    <property type="molecule type" value="Genomic_DNA"/>
</dbReference>
<keyword evidence="1" id="KW-0812">Transmembrane</keyword>
<evidence type="ECO:0000313" key="2">
    <source>
        <dbReference type="EMBL" id="MFC4632349.1"/>
    </source>
</evidence>
<sequence length="139" mass="15461">MKETKEQQLDKVISEAMQKTAVKSPSADFTQTLMSKIQATQVSQTTIVYQPLISRRVWALLATIFVLLIGYVSFSNIGFTTVSGVLKHSFDTVGSWNIPTWNLPSLEVSLATSSPFVYGALILVSFLLIEIVILKRKYS</sequence>